<accession>A0ABN1UD72</accession>
<organism evidence="2 3">
    <name type="scientific">Nocardioides aquiterrae</name>
    <dbReference type="NCBI Taxonomy" id="203799"/>
    <lineage>
        <taxon>Bacteria</taxon>
        <taxon>Bacillati</taxon>
        <taxon>Actinomycetota</taxon>
        <taxon>Actinomycetes</taxon>
        <taxon>Propionibacteriales</taxon>
        <taxon>Nocardioidaceae</taxon>
        <taxon>Nocardioides</taxon>
    </lineage>
</organism>
<keyword evidence="3" id="KW-1185">Reference proteome</keyword>
<protein>
    <recommendedName>
        <fullName evidence="4">Endonuclease/exonuclease/phosphatase domain-containing protein</fullName>
    </recommendedName>
</protein>
<name>A0ABN1UD72_9ACTN</name>
<proteinExistence type="predicted"/>
<dbReference type="EMBL" id="BAAAJE010000006">
    <property type="protein sequence ID" value="GAA1134748.1"/>
    <property type="molecule type" value="Genomic_DNA"/>
</dbReference>
<comment type="caution">
    <text evidence="2">The sequence shown here is derived from an EMBL/GenBank/DDBJ whole genome shotgun (WGS) entry which is preliminary data.</text>
</comment>
<evidence type="ECO:0000313" key="2">
    <source>
        <dbReference type="EMBL" id="GAA1134748.1"/>
    </source>
</evidence>
<gene>
    <name evidence="2" type="ORF">GCM10009606_13690</name>
</gene>
<sequence length="354" mass="39474">MVRRVRPGRRHDRERPLRRTHRWAGPPPLLLVATVAALLVTPFVDDDPAPPAQISTAAVTTTSPRSVEPHTVRPQRIAGSQGGQASRGVAPVRLKPAYVGVASFNMFRKLSAAHARQDALRLTRRAGVDVVGWQEADRFTGVLHHLPGWQTRTFPFGRKSSELAVSWRASEFQLVSARQRQVARGVGYREGRYPFGNRMVATVTLRHRDTDRLLTVVNAHLPQKIEDLSRPGRWTPTINAYRARNQLDRIAGIWRTVPGRWVVGTGDFNFDARADAAHRPVGGPRRVLGPTAVSSYMELGMKVAPTFPENGRNIDYVWADRKAYADGRMSFVGQWVVGGFNSDHNALLARLRLS</sequence>
<reference evidence="2 3" key="1">
    <citation type="journal article" date="2019" name="Int. J. Syst. Evol. Microbiol.">
        <title>The Global Catalogue of Microorganisms (GCM) 10K type strain sequencing project: providing services to taxonomists for standard genome sequencing and annotation.</title>
        <authorList>
            <consortium name="The Broad Institute Genomics Platform"/>
            <consortium name="The Broad Institute Genome Sequencing Center for Infectious Disease"/>
            <person name="Wu L."/>
            <person name="Ma J."/>
        </authorList>
    </citation>
    <scope>NUCLEOTIDE SEQUENCE [LARGE SCALE GENOMIC DNA]</scope>
    <source>
        <strain evidence="2 3">JCM 11813</strain>
    </source>
</reference>
<dbReference type="Gene3D" id="3.60.10.10">
    <property type="entry name" value="Endonuclease/exonuclease/phosphatase"/>
    <property type="match status" value="1"/>
</dbReference>
<dbReference type="InterPro" id="IPR036691">
    <property type="entry name" value="Endo/exonu/phosph_ase_sf"/>
</dbReference>
<feature type="compositionally biased region" description="Basic residues" evidence="1">
    <location>
        <begin position="1"/>
        <end position="10"/>
    </location>
</feature>
<dbReference type="Proteomes" id="UP001499979">
    <property type="component" value="Unassembled WGS sequence"/>
</dbReference>
<evidence type="ECO:0000313" key="3">
    <source>
        <dbReference type="Proteomes" id="UP001499979"/>
    </source>
</evidence>
<dbReference type="SUPFAM" id="SSF56219">
    <property type="entry name" value="DNase I-like"/>
    <property type="match status" value="1"/>
</dbReference>
<feature type="region of interest" description="Disordered" evidence="1">
    <location>
        <begin position="57"/>
        <end position="87"/>
    </location>
</feature>
<evidence type="ECO:0008006" key="4">
    <source>
        <dbReference type="Google" id="ProtNLM"/>
    </source>
</evidence>
<dbReference type="RefSeq" id="WP_343906737.1">
    <property type="nucleotide sequence ID" value="NZ_BAAAJE010000006.1"/>
</dbReference>
<feature type="region of interest" description="Disordered" evidence="1">
    <location>
        <begin position="1"/>
        <end position="22"/>
    </location>
</feature>
<evidence type="ECO:0000256" key="1">
    <source>
        <dbReference type="SAM" id="MobiDB-lite"/>
    </source>
</evidence>